<feature type="region of interest" description="Disordered" evidence="1">
    <location>
        <begin position="1"/>
        <end position="29"/>
    </location>
</feature>
<sequence length="120" mass="13643">MCDAIPGTPKEDVPFLKPRPLEETRRRETSIKSVVISTITPPEEMEDHQVIKGSSEVFLSSSTDASIVKRSRKRNKSPPPSDWKRRFFTRIRENKRKAMDVISISSRDSRSTAAKEKAGK</sequence>
<accession>A0AAV2MYV4</accession>
<dbReference type="AlphaFoldDB" id="A0AAV2MYV4"/>
<organism evidence="2 3">
    <name type="scientific">Lasius platythorax</name>
    <dbReference type="NCBI Taxonomy" id="488582"/>
    <lineage>
        <taxon>Eukaryota</taxon>
        <taxon>Metazoa</taxon>
        <taxon>Ecdysozoa</taxon>
        <taxon>Arthropoda</taxon>
        <taxon>Hexapoda</taxon>
        <taxon>Insecta</taxon>
        <taxon>Pterygota</taxon>
        <taxon>Neoptera</taxon>
        <taxon>Endopterygota</taxon>
        <taxon>Hymenoptera</taxon>
        <taxon>Apocrita</taxon>
        <taxon>Aculeata</taxon>
        <taxon>Formicoidea</taxon>
        <taxon>Formicidae</taxon>
        <taxon>Formicinae</taxon>
        <taxon>Lasius</taxon>
        <taxon>Lasius</taxon>
    </lineage>
</organism>
<evidence type="ECO:0000256" key="1">
    <source>
        <dbReference type="SAM" id="MobiDB-lite"/>
    </source>
</evidence>
<feature type="compositionally biased region" description="Basic and acidic residues" evidence="1">
    <location>
        <begin position="9"/>
        <end position="29"/>
    </location>
</feature>
<protein>
    <submittedName>
        <fullName evidence="2">Uncharacterized protein</fullName>
    </submittedName>
</protein>
<feature type="region of interest" description="Disordered" evidence="1">
    <location>
        <begin position="101"/>
        <end position="120"/>
    </location>
</feature>
<dbReference type="EMBL" id="CAXIPU020000611">
    <property type="protein sequence ID" value="CAL1672510.1"/>
    <property type="molecule type" value="Genomic_DNA"/>
</dbReference>
<gene>
    <name evidence="2" type="ORF">LPLAT_LOCUS8314</name>
</gene>
<keyword evidence="3" id="KW-1185">Reference proteome</keyword>
<name>A0AAV2MYV4_9HYME</name>
<dbReference type="Proteomes" id="UP001497644">
    <property type="component" value="Unassembled WGS sequence"/>
</dbReference>
<feature type="compositionally biased region" description="Basic and acidic residues" evidence="1">
    <location>
        <begin position="107"/>
        <end position="120"/>
    </location>
</feature>
<evidence type="ECO:0000313" key="2">
    <source>
        <dbReference type="EMBL" id="CAL1672510.1"/>
    </source>
</evidence>
<evidence type="ECO:0000313" key="3">
    <source>
        <dbReference type="Proteomes" id="UP001497644"/>
    </source>
</evidence>
<comment type="caution">
    <text evidence="2">The sequence shown here is derived from an EMBL/GenBank/DDBJ whole genome shotgun (WGS) entry which is preliminary data.</text>
</comment>
<feature type="region of interest" description="Disordered" evidence="1">
    <location>
        <begin position="63"/>
        <end position="84"/>
    </location>
</feature>
<proteinExistence type="predicted"/>
<reference evidence="2" key="1">
    <citation type="submission" date="2024-04" db="EMBL/GenBank/DDBJ databases">
        <authorList>
            <consortium name="Molecular Ecology Group"/>
        </authorList>
    </citation>
    <scope>NUCLEOTIDE SEQUENCE</scope>
</reference>